<dbReference type="PANTHER" id="PTHR42943">
    <property type="entry name" value="GLUTATHIONE S-TRANSFERASE KAPPA"/>
    <property type="match status" value="1"/>
</dbReference>
<feature type="domain" description="DSBA-like thioredoxin" evidence="1">
    <location>
        <begin position="74"/>
        <end position="235"/>
    </location>
</feature>
<dbReference type="EMBL" id="ASPP01023415">
    <property type="protein sequence ID" value="ETO10531.1"/>
    <property type="molecule type" value="Genomic_DNA"/>
</dbReference>
<keyword evidence="3" id="KW-1185">Reference proteome</keyword>
<dbReference type="SUPFAM" id="SSF52833">
    <property type="entry name" value="Thioredoxin-like"/>
    <property type="match status" value="1"/>
</dbReference>
<dbReference type="Gene3D" id="3.40.30.10">
    <property type="entry name" value="Glutaredoxin"/>
    <property type="match status" value="1"/>
</dbReference>
<evidence type="ECO:0000259" key="1">
    <source>
        <dbReference type="Pfam" id="PF01323"/>
    </source>
</evidence>
<dbReference type="GO" id="GO:0006749">
    <property type="term" value="P:glutathione metabolic process"/>
    <property type="evidence" value="ECO:0007669"/>
    <property type="project" value="TreeGrafter"/>
</dbReference>
<accession>X6MA43</accession>
<proteinExistence type="predicted"/>
<dbReference type="GO" id="GO:0005777">
    <property type="term" value="C:peroxisome"/>
    <property type="evidence" value="ECO:0007669"/>
    <property type="project" value="TreeGrafter"/>
</dbReference>
<dbReference type="Proteomes" id="UP000023152">
    <property type="component" value="Unassembled WGS sequence"/>
</dbReference>
<dbReference type="InterPro" id="IPR051924">
    <property type="entry name" value="GST_Kappa/NadH"/>
</dbReference>
<feature type="non-terminal residue" evidence="2">
    <location>
        <position position="294"/>
    </location>
</feature>
<dbReference type="AlphaFoldDB" id="X6MA43"/>
<dbReference type="PANTHER" id="PTHR42943:SF2">
    <property type="entry name" value="GLUTATHIONE S-TRANSFERASE KAPPA 1"/>
    <property type="match status" value="1"/>
</dbReference>
<name>X6MA43_RETFI</name>
<dbReference type="Pfam" id="PF01323">
    <property type="entry name" value="DSBA"/>
    <property type="match status" value="1"/>
</dbReference>
<evidence type="ECO:0000313" key="2">
    <source>
        <dbReference type="EMBL" id="ETO10531.1"/>
    </source>
</evidence>
<dbReference type="GO" id="GO:0005739">
    <property type="term" value="C:mitochondrion"/>
    <property type="evidence" value="ECO:0007669"/>
    <property type="project" value="TreeGrafter"/>
</dbReference>
<protein>
    <submittedName>
        <fullName evidence="2">DSBA oxidoreductase</fullName>
    </submittedName>
</protein>
<dbReference type="OrthoDB" id="4664297at2759"/>
<gene>
    <name evidence="2" type="ORF">RFI_26846</name>
</gene>
<evidence type="ECO:0000313" key="3">
    <source>
        <dbReference type="Proteomes" id="UP000023152"/>
    </source>
</evidence>
<dbReference type="InterPro" id="IPR001853">
    <property type="entry name" value="DSBA-like_thioredoxin_dom"/>
</dbReference>
<dbReference type="GO" id="GO:0004602">
    <property type="term" value="F:glutathione peroxidase activity"/>
    <property type="evidence" value="ECO:0007669"/>
    <property type="project" value="TreeGrafter"/>
</dbReference>
<organism evidence="2 3">
    <name type="scientific">Reticulomyxa filosa</name>
    <dbReference type="NCBI Taxonomy" id="46433"/>
    <lineage>
        <taxon>Eukaryota</taxon>
        <taxon>Sar</taxon>
        <taxon>Rhizaria</taxon>
        <taxon>Retaria</taxon>
        <taxon>Foraminifera</taxon>
        <taxon>Monothalamids</taxon>
        <taxon>Reticulomyxidae</taxon>
        <taxon>Reticulomyxa</taxon>
    </lineage>
</organism>
<reference evidence="2 3" key="1">
    <citation type="journal article" date="2013" name="Curr. Biol.">
        <title>The Genome of the Foraminiferan Reticulomyxa filosa.</title>
        <authorList>
            <person name="Glockner G."/>
            <person name="Hulsmann N."/>
            <person name="Schleicher M."/>
            <person name="Noegel A.A."/>
            <person name="Eichinger L."/>
            <person name="Gallinger C."/>
            <person name="Pawlowski J."/>
            <person name="Sierra R."/>
            <person name="Euteneuer U."/>
            <person name="Pillet L."/>
            <person name="Moustafa A."/>
            <person name="Platzer M."/>
            <person name="Groth M."/>
            <person name="Szafranski K."/>
            <person name="Schliwa M."/>
        </authorList>
    </citation>
    <scope>NUCLEOTIDE SEQUENCE [LARGE SCALE GENOMIC DNA]</scope>
</reference>
<comment type="caution">
    <text evidence="2">The sequence shown here is derived from an EMBL/GenBank/DDBJ whole genome shotgun (WGS) entry which is preliminary data.</text>
</comment>
<sequence>MVIIFVLFFYLSHCMDVLLINEARSRTLVLPKLIGLPRNMAPLSHGYRKKKRGERRRKVEIIKQIKQHNKTKTSVKGTASSISVEVPQKRKWIHQDLLWHCDRYEISLKYPLVVNNKPYPVRTLDCMRVLTHVEDNATRKKLAQAYYHAYFVNNEDISDIHVISKYYKQIVPDDKRAPSVEDIIGNEEVKTKLREETDKAVKNGIFGVPTFVINNSFDKDFYFGMDRLPYIETRLRLGLRSLLRPPIHRIAFGDKGPSTGANKGKNKIEVFFDFASPWTFLAYLRGHELRGFGE</sequence>
<dbReference type="InterPro" id="IPR036249">
    <property type="entry name" value="Thioredoxin-like_sf"/>
</dbReference>
<dbReference type="GO" id="GO:0004364">
    <property type="term" value="F:glutathione transferase activity"/>
    <property type="evidence" value="ECO:0007669"/>
    <property type="project" value="TreeGrafter"/>
</dbReference>